<dbReference type="InterPro" id="IPR001468">
    <property type="entry name" value="Indole-3-GlycerolPSynthase_CS"/>
</dbReference>
<evidence type="ECO:0000256" key="8">
    <source>
        <dbReference type="HAMAP-Rule" id="MF_00134"/>
    </source>
</evidence>
<evidence type="ECO:0000313" key="10">
    <source>
        <dbReference type="EMBL" id="SHK43741.1"/>
    </source>
</evidence>
<dbReference type="InterPro" id="IPR013798">
    <property type="entry name" value="Indole-3-glycerol_P_synth_dom"/>
</dbReference>
<dbReference type="GO" id="GO:0000162">
    <property type="term" value="P:L-tryptophan biosynthetic process"/>
    <property type="evidence" value="ECO:0007669"/>
    <property type="project" value="UniProtKB-UniRule"/>
</dbReference>
<keyword evidence="5 8" id="KW-0822">Tryptophan biosynthesis</keyword>
<dbReference type="Pfam" id="PF00218">
    <property type="entry name" value="IGPS"/>
    <property type="match status" value="1"/>
</dbReference>
<dbReference type="UniPathway" id="UPA00035">
    <property type="reaction ID" value="UER00043"/>
</dbReference>
<dbReference type="NCBIfam" id="NF001377">
    <property type="entry name" value="PRK00278.2-4"/>
    <property type="match status" value="1"/>
</dbReference>
<dbReference type="STRING" id="381751.SAMN05444391_1019"/>
<dbReference type="PROSITE" id="PS00614">
    <property type="entry name" value="IGPS"/>
    <property type="match status" value="1"/>
</dbReference>
<dbReference type="PANTHER" id="PTHR22854">
    <property type="entry name" value="TRYPTOPHAN BIOSYNTHESIS PROTEIN"/>
    <property type="match status" value="1"/>
</dbReference>
<comment type="similarity">
    <text evidence="8">Belongs to the TrpC family.</text>
</comment>
<comment type="catalytic activity">
    <reaction evidence="1 8">
        <text>1-(2-carboxyphenylamino)-1-deoxy-D-ribulose 5-phosphate + H(+) = (1S,2R)-1-C-(indol-3-yl)glycerol 3-phosphate + CO2 + H2O</text>
        <dbReference type="Rhea" id="RHEA:23476"/>
        <dbReference type="ChEBI" id="CHEBI:15377"/>
        <dbReference type="ChEBI" id="CHEBI:15378"/>
        <dbReference type="ChEBI" id="CHEBI:16526"/>
        <dbReference type="ChEBI" id="CHEBI:58613"/>
        <dbReference type="ChEBI" id="CHEBI:58866"/>
        <dbReference type="EC" id="4.1.1.48"/>
    </reaction>
</comment>
<dbReference type="InterPro" id="IPR011060">
    <property type="entry name" value="RibuloseP-bd_barrel"/>
</dbReference>
<evidence type="ECO:0000313" key="11">
    <source>
        <dbReference type="Proteomes" id="UP000189810"/>
    </source>
</evidence>
<feature type="domain" description="Indole-3-glycerol phosphate synthase" evidence="9">
    <location>
        <begin position="4"/>
        <end position="254"/>
    </location>
</feature>
<dbReference type="OrthoDB" id="9804217at2"/>
<dbReference type="CDD" id="cd00331">
    <property type="entry name" value="IGPS"/>
    <property type="match status" value="1"/>
</dbReference>
<evidence type="ECO:0000259" key="9">
    <source>
        <dbReference type="Pfam" id="PF00218"/>
    </source>
</evidence>
<dbReference type="PANTHER" id="PTHR22854:SF2">
    <property type="entry name" value="INDOLE-3-GLYCEROL-PHOSPHATE SYNTHASE"/>
    <property type="match status" value="1"/>
</dbReference>
<evidence type="ECO:0000256" key="6">
    <source>
        <dbReference type="ARBA" id="ARBA00023141"/>
    </source>
</evidence>
<keyword evidence="11" id="KW-1185">Reference proteome</keyword>
<comment type="pathway">
    <text evidence="2 8">Amino-acid biosynthesis; L-tryptophan biosynthesis; L-tryptophan from chorismate: step 4/5.</text>
</comment>
<protein>
    <recommendedName>
        <fullName evidence="8">Indole-3-glycerol phosphate synthase</fullName>
        <shortName evidence="8">IGPS</shortName>
        <ecNumber evidence="8">4.1.1.48</ecNumber>
    </recommendedName>
</protein>
<dbReference type="HAMAP" id="MF_00134_A">
    <property type="entry name" value="IGPS_A"/>
    <property type="match status" value="1"/>
</dbReference>
<dbReference type="Proteomes" id="UP000189810">
    <property type="component" value="Chromosome I"/>
</dbReference>
<evidence type="ECO:0000256" key="1">
    <source>
        <dbReference type="ARBA" id="ARBA00001633"/>
    </source>
</evidence>
<proteinExistence type="inferred from homology"/>
<evidence type="ECO:0000256" key="4">
    <source>
        <dbReference type="ARBA" id="ARBA00022793"/>
    </source>
</evidence>
<evidence type="ECO:0000256" key="3">
    <source>
        <dbReference type="ARBA" id="ARBA00022605"/>
    </source>
</evidence>
<dbReference type="Gene3D" id="3.20.20.70">
    <property type="entry name" value="Aldolase class I"/>
    <property type="match status" value="1"/>
</dbReference>
<keyword evidence="4 8" id="KW-0210">Decarboxylase</keyword>
<dbReference type="FunFam" id="3.20.20.70:FF:000024">
    <property type="entry name" value="Indole-3-glycerol phosphate synthase"/>
    <property type="match status" value="1"/>
</dbReference>
<dbReference type="RefSeq" id="WP_079654135.1">
    <property type="nucleotide sequence ID" value="NZ_LT670846.1"/>
</dbReference>
<name>A0A1M6SG77_9AQUI</name>
<dbReference type="InterPro" id="IPR013785">
    <property type="entry name" value="Aldolase_TIM"/>
</dbReference>
<dbReference type="GO" id="GO:0004425">
    <property type="term" value="F:indole-3-glycerol-phosphate synthase activity"/>
    <property type="evidence" value="ECO:0007669"/>
    <property type="project" value="UniProtKB-UniRule"/>
</dbReference>
<reference evidence="10 11" key="1">
    <citation type="submission" date="2016-11" db="EMBL/GenBank/DDBJ databases">
        <authorList>
            <person name="Jaros S."/>
            <person name="Januszkiewicz K."/>
            <person name="Wedrychowicz H."/>
        </authorList>
    </citation>
    <scope>NUCLEOTIDE SEQUENCE [LARGE SCALE GENOMIC DNA]</scope>
    <source>
        <strain evidence="10 11">DSM 19557</strain>
    </source>
</reference>
<dbReference type="GO" id="GO:0004640">
    <property type="term" value="F:phosphoribosylanthranilate isomerase activity"/>
    <property type="evidence" value="ECO:0007669"/>
    <property type="project" value="TreeGrafter"/>
</dbReference>
<evidence type="ECO:0000256" key="5">
    <source>
        <dbReference type="ARBA" id="ARBA00022822"/>
    </source>
</evidence>
<keyword evidence="6 8" id="KW-0057">Aromatic amino acid biosynthesis</keyword>
<dbReference type="AlphaFoldDB" id="A0A1M6SG77"/>
<dbReference type="EMBL" id="LT670846">
    <property type="protein sequence ID" value="SHK43741.1"/>
    <property type="molecule type" value="Genomic_DNA"/>
</dbReference>
<dbReference type="EC" id="4.1.1.48" evidence="8"/>
<dbReference type="InterPro" id="IPR045186">
    <property type="entry name" value="Indole-3-glycerol_P_synth"/>
</dbReference>
<organism evidence="10 11">
    <name type="scientific">Thermocrinis minervae</name>
    <dbReference type="NCBI Taxonomy" id="381751"/>
    <lineage>
        <taxon>Bacteria</taxon>
        <taxon>Pseudomonadati</taxon>
        <taxon>Aquificota</taxon>
        <taxon>Aquificia</taxon>
        <taxon>Aquificales</taxon>
        <taxon>Aquificaceae</taxon>
        <taxon>Thermocrinis</taxon>
    </lineage>
</organism>
<evidence type="ECO:0000256" key="2">
    <source>
        <dbReference type="ARBA" id="ARBA00004696"/>
    </source>
</evidence>
<sequence length="262" mass="29617">MAVLERILSVKRSEIKKDKEYVKHLEDLISRRDKFYRLENFLTSCRTRIIAEVKKASPSEGRIRDVSASQQARLYESAGAVGISVLTDREFFNGSLQDLFEVRQAVNLPLLRKDFIIDQVQVLEAKAYGADVVLLIVRILTQRQLKELIEFSQELGMESLVEVFNLEEAKRAIDAGAKIIGINNRDLDTLKVDINLSKELAPKVKELGARFVVAESGIKSREEVVELEGHGVDAFLIGTTLMKSKDPYSKLRELLGFPTTEH</sequence>
<keyword evidence="3 8" id="KW-0028">Amino-acid biosynthesis</keyword>
<dbReference type="HAMAP" id="MF_00134_B">
    <property type="entry name" value="IGPS_B"/>
    <property type="match status" value="1"/>
</dbReference>
<keyword evidence="7 8" id="KW-0456">Lyase</keyword>
<accession>A0A1M6SG77</accession>
<gene>
    <name evidence="8" type="primary">trpC</name>
    <name evidence="10" type="ORF">SAMN05444391_1019</name>
</gene>
<evidence type="ECO:0000256" key="7">
    <source>
        <dbReference type="ARBA" id="ARBA00023239"/>
    </source>
</evidence>
<dbReference type="SUPFAM" id="SSF51366">
    <property type="entry name" value="Ribulose-phoshate binding barrel"/>
    <property type="match status" value="1"/>
</dbReference>